<gene>
    <name evidence="8" type="ORF">SARC_01188</name>
</gene>
<evidence type="ECO:0000313" key="8">
    <source>
        <dbReference type="EMBL" id="KNC86682.1"/>
    </source>
</evidence>
<dbReference type="FunFam" id="3.30.160.60:FF:000125">
    <property type="entry name" value="Putative zinc finger protein 143"/>
    <property type="match status" value="1"/>
</dbReference>
<feature type="compositionally biased region" description="Low complexity" evidence="6">
    <location>
        <begin position="146"/>
        <end position="184"/>
    </location>
</feature>
<keyword evidence="4" id="KW-0862">Zinc</keyword>
<feature type="domain" description="C2H2-type" evidence="7">
    <location>
        <begin position="536"/>
        <end position="565"/>
    </location>
</feature>
<dbReference type="SUPFAM" id="SSF57667">
    <property type="entry name" value="beta-beta-alpha zinc fingers"/>
    <property type="match status" value="6"/>
</dbReference>
<dbReference type="GO" id="GO:0005634">
    <property type="term" value="C:nucleus"/>
    <property type="evidence" value="ECO:0007669"/>
    <property type="project" value="UniProtKB-ARBA"/>
</dbReference>
<dbReference type="EMBL" id="KQ241641">
    <property type="protein sequence ID" value="KNC86682.1"/>
    <property type="molecule type" value="Genomic_DNA"/>
</dbReference>
<dbReference type="GO" id="GO:0045944">
    <property type="term" value="P:positive regulation of transcription by RNA polymerase II"/>
    <property type="evidence" value="ECO:0007669"/>
    <property type="project" value="UniProtKB-ARBA"/>
</dbReference>
<dbReference type="eggNOG" id="KOG1721">
    <property type="taxonomic scope" value="Eukaryota"/>
</dbReference>
<dbReference type="Proteomes" id="UP000054560">
    <property type="component" value="Unassembled WGS sequence"/>
</dbReference>
<dbReference type="InterPro" id="IPR036236">
    <property type="entry name" value="Znf_C2H2_sf"/>
</dbReference>
<keyword evidence="2" id="KW-0677">Repeat</keyword>
<evidence type="ECO:0000256" key="1">
    <source>
        <dbReference type="ARBA" id="ARBA00022723"/>
    </source>
</evidence>
<evidence type="ECO:0000256" key="3">
    <source>
        <dbReference type="ARBA" id="ARBA00022771"/>
    </source>
</evidence>
<name>A0A0L0GCE7_9EUKA</name>
<feature type="domain" description="C2H2-type" evidence="7">
    <location>
        <begin position="114"/>
        <end position="143"/>
    </location>
</feature>
<keyword evidence="9" id="KW-1185">Reference proteome</keyword>
<accession>A0A0L0GCE7</accession>
<feature type="domain" description="C2H2-type" evidence="7">
    <location>
        <begin position="476"/>
        <end position="505"/>
    </location>
</feature>
<feature type="region of interest" description="Disordered" evidence="6">
    <location>
        <begin position="139"/>
        <end position="185"/>
    </location>
</feature>
<keyword evidence="3 5" id="KW-0863">Zinc-finger</keyword>
<evidence type="ECO:0000259" key="7">
    <source>
        <dbReference type="PROSITE" id="PS50157"/>
    </source>
</evidence>
<feature type="domain" description="C2H2-type" evidence="7">
    <location>
        <begin position="356"/>
        <end position="385"/>
    </location>
</feature>
<dbReference type="PANTHER" id="PTHR19818">
    <property type="entry name" value="ZINC FINGER PROTEIN ZIC AND GLI"/>
    <property type="match status" value="1"/>
</dbReference>
<dbReference type="PANTHER" id="PTHR19818:SF139">
    <property type="entry name" value="PAIR-RULE PROTEIN ODD-PAIRED"/>
    <property type="match status" value="1"/>
</dbReference>
<feature type="domain" description="C2H2-type" evidence="7">
    <location>
        <begin position="446"/>
        <end position="475"/>
    </location>
</feature>
<protein>
    <recommendedName>
        <fullName evidence="7">C2H2-type domain-containing protein</fullName>
    </recommendedName>
</protein>
<evidence type="ECO:0000256" key="4">
    <source>
        <dbReference type="ARBA" id="ARBA00022833"/>
    </source>
</evidence>
<evidence type="ECO:0000256" key="2">
    <source>
        <dbReference type="ARBA" id="ARBA00022737"/>
    </source>
</evidence>
<dbReference type="PROSITE" id="PS00028">
    <property type="entry name" value="ZINC_FINGER_C2H2_1"/>
    <property type="match status" value="9"/>
</dbReference>
<organism evidence="8 9">
    <name type="scientific">Sphaeroforma arctica JP610</name>
    <dbReference type="NCBI Taxonomy" id="667725"/>
    <lineage>
        <taxon>Eukaryota</taxon>
        <taxon>Ichthyosporea</taxon>
        <taxon>Ichthyophonida</taxon>
        <taxon>Sphaeroforma</taxon>
    </lineage>
</organism>
<evidence type="ECO:0000313" key="9">
    <source>
        <dbReference type="Proteomes" id="UP000054560"/>
    </source>
</evidence>
<dbReference type="Gene3D" id="3.30.160.60">
    <property type="entry name" value="Classic Zinc Finger"/>
    <property type="match status" value="8"/>
</dbReference>
<reference evidence="8 9" key="1">
    <citation type="submission" date="2011-02" db="EMBL/GenBank/DDBJ databases">
        <title>The Genome Sequence of Sphaeroforma arctica JP610.</title>
        <authorList>
            <consortium name="The Broad Institute Genome Sequencing Platform"/>
            <person name="Russ C."/>
            <person name="Cuomo C."/>
            <person name="Young S.K."/>
            <person name="Zeng Q."/>
            <person name="Gargeya S."/>
            <person name="Alvarado L."/>
            <person name="Berlin A."/>
            <person name="Chapman S.B."/>
            <person name="Chen Z."/>
            <person name="Freedman E."/>
            <person name="Gellesch M."/>
            <person name="Goldberg J."/>
            <person name="Griggs A."/>
            <person name="Gujja S."/>
            <person name="Heilman E."/>
            <person name="Heiman D."/>
            <person name="Howarth C."/>
            <person name="Mehta T."/>
            <person name="Neiman D."/>
            <person name="Pearson M."/>
            <person name="Roberts A."/>
            <person name="Saif S."/>
            <person name="Shea T."/>
            <person name="Shenoy N."/>
            <person name="Sisk P."/>
            <person name="Stolte C."/>
            <person name="Sykes S."/>
            <person name="White J."/>
            <person name="Yandava C."/>
            <person name="Burger G."/>
            <person name="Gray M.W."/>
            <person name="Holland P.W.H."/>
            <person name="King N."/>
            <person name="Lang F.B.F."/>
            <person name="Roger A.J."/>
            <person name="Ruiz-Trillo I."/>
            <person name="Haas B."/>
            <person name="Nusbaum C."/>
            <person name="Birren B."/>
        </authorList>
    </citation>
    <scope>NUCLEOTIDE SEQUENCE [LARGE SCALE GENOMIC DNA]</scope>
    <source>
        <strain evidence="8 9">JP610</strain>
    </source>
</reference>
<dbReference type="GeneID" id="25901692"/>
<keyword evidence="1" id="KW-0479">Metal-binding</keyword>
<dbReference type="SMART" id="SM00355">
    <property type="entry name" value="ZnF_C2H2"/>
    <property type="match status" value="10"/>
</dbReference>
<dbReference type="Pfam" id="PF00096">
    <property type="entry name" value="zf-C2H2"/>
    <property type="match status" value="6"/>
</dbReference>
<dbReference type="GO" id="GO:0000981">
    <property type="term" value="F:DNA-binding transcription factor activity, RNA polymerase II-specific"/>
    <property type="evidence" value="ECO:0007669"/>
    <property type="project" value="TreeGrafter"/>
</dbReference>
<feature type="domain" description="C2H2-type" evidence="7">
    <location>
        <begin position="273"/>
        <end position="302"/>
    </location>
</feature>
<dbReference type="InterPro" id="IPR050329">
    <property type="entry name" value="GLI_C2H2-zinc-finger"/>
</dbReference>
<dbReference type="GO" id="GO:0000978">
    <property type="term" value="F:RNA polymerase II cis-regulatory region sequence-specific DNA binding"/>
    <property type="evidence" value="ECO:0007669"/>
    <property type="project" value="TreeGrafter"/>
</dbReference>
<evidence type="ECO:0000256" key="6">
    <source>
        <dbReference type="SAM" id="MobiDB-lite"/>
    </source>
</evidence>
<feature type="domain" description="C2H2-type" evidence="7">
    <location>
        <begin position="506"/>
        <end position="535"/>
    </location>
</feature>
<dbReference type="OrthoDB" id="4748970at2759"/>
<proteinExistence type="predicted"/>
<dbReference type="GO" id="GO:0008270">
    <property type="term" value="F:zinc ion binding"/>
    <property type="evidence" value="ECO:0007669"/>
    <property type="project" value="UniProtKB-KW"/>
</dbReference>
<dbReference type="RefSeq" id="XP_014160584.1">
    <property type="nucleotide sequence ID" value="XM_014305109.1"/>
</dbReference>
<feature type="domain" description="C2H2-type" evidence="7">
    <location>
        <begin position="386"/>
        <end position="415"/>
    </location>
</feature>
<feature type="domain" description="C2H2-type" evidence="7">
    <location>
        <begin position="416"/>
        <end position="445"/>
    </location>
</feature>
<sequence>MQSKSIMQSQTPRQAAYSIPAAQSTMVGTPTQTMMSGSGHVTPVPGQTHAQVQAPAGTQVQSQVGMQNIAVDGSHVMGKVNTIDQITQGYTSNSATMAVQGPLPIGMTANTPMYYCQWGRCGAMFSKVQELNDHNFFHEQERQRQQRQQQQQQYKQPQQLPHQPQQHRFQQQPSTQRQSSTQQHIGASTYAQPAIVPDPTGAAYAHASVPHDFYRGGGYSDGMYVAPPMQAHPQATPAQAQAQAHVWHQPQVQVQQQARPLSVPVPVSGQTTFPCLWEKCGQVFMSQAALQSHSIVHTGAQAALSEQAKTENGEGSDPFTCTWEQGCQKKFATIEQYNQHMFEHSSYADTNANNITKCTHPGCRKTFIRKADMEAHRDTHSKDFPHECPIPGCDKKFNHKGSLNIHIRTHTQDKRYVCTWEGCEKRFLHRGNLNSHLRTHSGEKPHQCTWEGCTKRFQHKGNLNTHLRRHAGNKPYECPEAGCDKKFTTHATMDYHIRTHTGDHPFACTWRNCMKRFITKGNLNVHMRTHTGDKPYRCAWDKCKKCFSTQASLDYHIKTHNKRAEGLAASVSTTDAAALIMSASATAAAAPSSYMGNMGTTSNNSAPTQTFF</sequence>
<dbReference type="FunFam" id="3.30.160.60:FF:000072">
    <property type="entry name" value="zinc finger protein 143 isoform X1"/>
    <property type="match status" value="4"/>
</dbReference>
<dbReference type="PROSITE" id="PS50157">
    <property type="entry name" value="ZINC_FINGER_C2H2_2"/>
    <property type="match status" value="9"/>
</dbReference>
<dbReference type="STRING" id="667725.A0A0L0GCE7"/>
<dbReference type="InterPro" id="IPR013087">
    <property type="entry name" value="Znf_C2H2_type"/>
</dbReference>
<evidence type="ECO:0000256" key="5">
    <source>
        <dbReference type="PROSITE-ProRule" id="PRU00042"/>
    </source>
</evidence>
<dbReference type="AlphaFoldDB" id="A0A0L0GCE7"/>